<dbReference type="EMBL" id="CAJNDS010001791">
    <property type="protein sequence ID" value="CAE7279987.1"/>
    <property type="molecule type" value="Genomic_DNA"/>
</dbReference>
<sequence>MRPSRAPPKQEAQKARALPNLQKSASVPAVQRHGQPVQREGQQLPRLLGSSSQPAVRESKDKGDKGEQKQKERNDRNAERAKVKEPRPSEKKSDAKKLDHPKSAVVKPEGDKVEAKAAKADGKAKEDVEIVATREMRRELLEVLSNPQIREIAAKYYNAQLRGSRGTGRLGFRELRHVLRALNQHFGLPVPAAPMAQR</sequence>
<feature type="compositionally biased region" description="Basic and acidic residues" evidence="1">
    <location>
        <begin position="57"/>
        <end position="125"/>
    </location>
</feature>
<keyword evidence="3" id="KW-1185">Reference proteome</keyword>
<feature type="region of interest" description="Disordered" evidence="1">
    <location>
        <begin position="1"/>
        <end position="125"/>
    </location>
</feature>
<comment type="caution">
    <text evidence="2">The sequence shown here is derived from an EMBL/GenBank/DDBJ whole genome shotgun (WGS) entry which is preliminary data.</text>
</comment>
<organism evidence="2 3">
    <name type="scientific">Symbiodinium natans</name>
    <dbReference type="NCBI Taxonomy" id="878477"/>
    <lineage>
        <taxon>Eukaryota</taxon>
        <taxon>Sar</taxon>
        <taxon>Alveolata</taxon>
        <taxon>Dinophyceae</taxon>
        <taxon>Suessiales</taxon>
        <taxon>Symbiodiniaceae</taxon>
        <taxon>Symbiodinium</taxon>
    </lineage>
</organism>
<accession>A0A812MSB2</accession>
<evidence type="ECO:0000313" key="2">
    <source>
        <dbReference type="EMBL" id="CAE7279987.1"/>
    </source>
</evidence>
<dbReference type="AlphaFoldDB" id="A0A812MSB2"/>
<name>A0A812MSB2_9DINO</name>
<evidence type="ECO:0000256" key="1">
    <source>
        <dbReference type="SAM" id="MobiDB-lite"/>
    </source>
</evidence>
<reference evidence="2" key="1">
    <citation type="submission" date="2021-02" db="EMBL/GenBank/DDBJ databases">
        <authorList>
            <person name="Dougan E. K."/>
            <person name="Rhodes N."/>
            <person name="Thang M."/>
            <person name="Chan C."/>
        </authorList>
    </citation>
    <scope>NUCLEOTIDE SEQUENCE</scope>
</reference>
<gene>
    <name evidence="2" type="ORF">SNAT2548_LOCUS14845</name>
</gene>
<protein>
    <submittedName>
        <fullName evidence="2">Uncharacterized protein</fullName>
    </submittedName>
</protein>
<evidence type="ECO:0000313" key="3">
    <source>
        <dbReference type="Proteomes" id="UP000604046"/>
    </source>
</evidence>
<dbReference type="Proteomes" id="UP000604046">
    <property type="component" value="Unassembled WGS sequence"/>
</dbReference>
<proteinExistence type="predicted"/>